<dbReference type="EMBL" id="HBGA01046548">
    <property type="protein sequence ID" value="CAD9005941.1"/>
    <property type="molecule type" value="Transcribed_RNA"/>
</dbReference>
<sequence length="99" mass="11634">MANLFRVETNPRPSKNWLRVTTEANVNNQLICNATMKDFTFVRNKMAEEAKMFQHWLRRKQEERHTPVKTTSVIQSLHAENMPPPSLEAFPQNQNLEIL</sequence>
<accession>A0A6U7XSZ9</accession>
<evidence type="ECO:0000313" key="2">
    <source>
        <dbReference type="EMBL" id="CAD9005941.1"/>
    </source>
</evidence>
<protein>
    <submittedName>
        <fullName evidence="4">Uncharacterized protein</fullName>
    </submittedName>
</protein>
<evidence type="ECO:0000313" key="4">
    <source>
        <dbReference type="EMBL" id="CAD9005985.1"/>
    </source>
</evidence>
<evidence type="ECO:0000313" key="1">
    <source>
        <dbReference type="EMBL" id="CAD9005932.1"/>
    </source>
</evidence>
<dbReference type="EMBL" id="HBGA01046648">
    <property type="protein sequence ID" value="CAD9005985.1"/>
    <property type="molecule type" value="Transcribed_RNA"/>
</dbReference>
<dbReference type="AlphaFoldDB" id="A0A6U7XSZ9"/>
<dbReference type="EMBL" id="HBGA01046582">
    <property type="protein sequence ID" value="CAD9005953.1"/>
    <property type="molecule type" value="Transcribed_RNA"/>
</dbReference>
<name>A0A6U7XSZ9_9EUGL</name>
<evidence type="ECO:0000313" key="3">
    <source>
        <dbReference type="EMBL" id="CAD9005953.1"/>
    </source>
</evidence>
<reference evidence="4" key="1">
    <citation type="submission" date="2021-01" db="EMBL/GenBank/DDBJ databases">
        <authorList>
            <person name="Corre E."/>
            <person name="Pelletier E."/>
            <person name="Niang G."/>
            <person name="Scheremetjew M."/>
            <person name="Finn R."/>
            <person name="Kale V."/>
            <person name="Holt S."/>
            <person name="Cochrane G."/>
            <person name="Meng A."/>
            <person name="Brown T."/>
            <person name="Cohen L."/>
        </authorList>
    </citation>
    <scope>NUCLEOTIDE SEQUENCE</scope>
    <source>
        <strain evidence="4">NIES-381</strain>
    </source>
</reference>
<gene>
    <name evidence="1" type="ORF">EGYM00392_LOCUS17021</name>
    <name evidence="2" type="ORF">EGYM00392_LOCUS17030</name>
    <name evidence="3" type="ORF">EGYM00392_LOCUS17042</name>
    <name evidence="4" type="ORF">EGYM00392_LOCUS17074</name>
</gene>
<dbReference type="EMBL" id="HBGA01046526">
    <property type="protein sequence ID" value="CAD9005932.1"/>
    <property type="molecule type" value="Transcribed_RNA"/>
</dbReference>
<proteinExistence type="predicted"/>
<organism evidence="4">
    <name type="scientific">Eutreptiella gymnastica</name>
    <dbReference type="NCBI Taxonomy" id="73025"/>
    <lineage>
        <taxon>Eukaryota</taxon>
        <taxon>Discoba</taxon>
        <taxon>Euglenozoa</taxon>
        <taxon>Euglenida</taxon>
        <taxon>Spirocuta</taxon>
        <taxon>Euglenophyceae</taxon>
        <taxon>Eutreptiales</taxon>
        <taxon>Eutreptiaceae</taxon>
        <taxon>Eutreptiella</taxon>
    </lineage>
</organism>